<sequence length="63" mass="7112">MLVFAEFVGAEIAADVKVGAVLRPQAHKNARQRPRGLLKEPILQYQARFLNWLEFSLGPGDYD</sequence>
<reference evidence="2" key="1">
    <citation type="submission" date="2018-09" db="EMBL/GenBank/DDBJ databases">
        <title>Chryseolinea sp. KIS68-18 isolated from soil.</title>
        <authorList>
            <person name="Weon H.-Y."/>
            <person name="Kwon S.-W."/>
            <person name="Lee S.A."/>
        </authorList>
    </citation>
    <scope>NUCLEOTIDE SEQUENCE [LARGE SCALE GENOMIC DNA]</scope>
    <source>
        <strain evidence="2">KIS68-18</strain>
    </source>
</reference>
<organism evidence="1 2">
    <name type="scientific">Chryseolinea soli</name>
    <dbReference type="NCBI Taxonomy" id="2321403"/>
    <lineage>
        <taxon>Bacteria</taxon>
        <taxon>Pseudomonadati</taxon>
        <taxon>Bacteroidota</taxon>
        <taxon>Cytophagia</taxon>
        <taxon>Cytophagales</taxon>
        <taxon>Fulvivirgaceae</taxon>
        <taxon>Chryseolinea</taxon>
    </lineage>
</organism>
<dbReference type="AlphaFoldDB" id="A0A385SSV3"/>
<keyword evidence="2" id="KW-1185">Reference proteome</keyword>
<gene>
    <name evidence="1" type="ORF">D4L85_26780</name>
</gene>
<name>A0A385SSV3_9BACT</name>
<evidence type="ECO:0000313" key="2">
    <source>
        <dbReference type="Proteomes" id="UP000266183"/>
    </source>
</evidence>
<dbReference type="EMBL" id="CP032382">
    <property type="protein sequence ID" value="AYB33962.1"/>
    <property type="molecule type" value="Genomic_DNA"/>
</dbReference>
<protein>
    <submittedName>
        <fullName evidence="1">Uncharacterized protein</fullName>
    </submittedName>
</protein>
<dbReference type="KEGG" id="chk:D4L85_26780"/>
<dbReference type="Proteomes" id="UP000266183">
    <property type="component" value="Chromosome"/>
</dbReference>
<accession>A0A385SSV3</accession>
<proteinExistence type="predicted"/>
<evidence type="ECO:0000313" key="1">
    <source>
        <dbReference type="EMBL" id="AYB33962.1"/>
    </source>
</evidence>